<gene>
    <name evidence="7" type="ordered locus">Intca_1560</name>
</gene>
<evidence type="ECO:0000256" key="1">
    <source>
        <dbReference type="ARBA" id="ARBA00009232"/>
    </source>
</evidence>
<keyword evidence="8" id="KW-1185">Reference proteome</keyword>
<dbReference type="Proteomes" id="UP000008914">
    <property type="component" value="Chromosome"/>
</dbReference>
<dbReference type="eggNOG" id="COG2094">
    <property type="taxonomic scope" value="Bacteria"/>
</dbReference>
<evidence type="ECO:0000256" key="2">
    <source>
        <dbReference type="ARBA" id="ARBA00022763"/>
    </source>
</evidence>
<dbReference type="PANTHER" id="PTHR10429:SF0">
    <property type="entry name" value="DNA-3-METHYLADENINE GLYCOSYLASE"/>
    <property type="match status" value="1"/>
</dbReference>
<keyword evidence="3 5" id="KW-0378">Hydrolase</keyword>
<dbReference type="SUPFAM" id="SSF50486">
    <property type="entry name" value="FMT C-terminal domain-like"/>
    <property type="match status" value="1"/>
</dbReference>
<keyword evidence="4 5" id="KW-0234">DNA repair</keyword>
<reference evidence="7 8" key="1">
    <citation type="journal article" date="2010" name="Stand. Genomic Sci.">
        <title>Complete genome sequence of Intrasporangium calvum type strain (7 KIP).</title>
        <authorList>
            <person name="Del Rio T.G."/>
            <person name="Chertkov O."/>
            <person name="Yasawong M."/>
            <person name="Lucas S."/>
            <person name="Deshpande S."/>
            <person name="Cheng J.F."/>
            <person name="Detter C."/>
            <person name="Tapia R."/>
            <person name="Han C."/>
            <person name="Goodwin L."/>
            <person name="Pitluck S."/>
            <person name="Liolios K."/>
            <person name="Ivanova N."/>
            <person name="Mavromatis K."/>
            <person name="Pati A."/>
            <person name="Chen A."/>
            <person name="Palaniappan K."/>
            <person name="Land M."/>
            <person name="Hauser L."/>
            <person name="Chang Y.J."/>
            <person name="Jeffries C.D."/>
            <person name="Rohde M."/>
            <person name="Pukall R."/>
            <person name="Sikorski J."/>
            <person name="Goker M."/>
            <person name="Woyke T."/>
            <person name="Bristow J."/>
            <person name="Eisen J.A."/>
            <person name="Markowitz V."/>
            <person name="Hugenholtz P."/>
            <person name="Kyrpides N.C."/>
            <person name="Klenk H.P."/>
            <person name="Lapidus A."/>
        </authorList>
    </citation>
    <scope>NUCLEOTIDE SEQUENCE [LARGE SCALE GENOMIC DNA]</scope>
    <source>
        <strain evidence="8">ATCC 23552 / DSM 43043 / JCM 3097 / NBRC 12989 / 7 KIP</strain>
    </source>
</reference>
<evidence type="ECO:0000256" key="4">
    <source>
        <dbReference type="ARBA" id="ARBA00023204"/>
    </source>
</evidence>
<dbReference type="NCBIfam" id="TIGR00567">
    <property type="entry name" value="3mg"/>
    <property type="match status" value="1"/>
</dbReference>
<keyword evidence="2 5" id="KW-0227">DNA damage</keyword>
<name>E6S8T6_INTC7</name>
<dbReference type="OrthoDB" id="9794313at2"/>
<dbReference type="InterPro" id="IPR003180">
    <property type="entry name" value="MPG"/>
</dbReference>
<evidence type="ECO:0000313" key="8">
    <source>
        <dbReference type="Proteomes" id="UP000008914"/>
    </source>
</evidence>
<organism evidence="7 8">
    <name type="scientific">Intrasporangium calvum (strain ATCC 23552 / DSM 43043 / JCM 3097 / NBRC 12989 / NCIMB 10167 / NRRL B-3866 / 7 KIP)</name>
    <dbReference type="NCBI Taxonomy" id="710696"/>
    <lineage>
        <taxon>Bacteria</taxon>
        <taxon>Bacillati</taxon>
        <taxon>Actinomycetota</taxon>
        <taxon>Actinomycetes</taxon>
        <taxon>Micrococcales</taxon>
        <taxon>Intrasporangiaceae</taxon>
        <taxon>Intrasporangium</taxon>
    </lineage>
</organism>
<dbReference type="InterPro" id="IPR036995">
    <property type="entry name" value="MPG_sf"/>
</dbReference>
<dbReference type="NCBIfam" id="NF002003">
    <property type="entry name" value="PRK00802.1-3"/>
    <property type="match status" value="1"/>
</dbReference>
<dbReference type="InterPro" id="IPR011034">
    <property type="entry name" value="Formyl_transferase-like_C_sf"/>
</dbReference>
<dbReference type="EMBL" id="CP002343">
    <property type="protein sequence ID" value="ADU48073.1"/>
    <property type="molecule type" value="Genomic_DNA"/>
</dbReference>
<dbReference type="PANTHER" id="PTHR10429">
    <property type="entry name" value="DNA-3-METHYLADENINE GLYCOSYLASE"/>
    <property type="match status" value="1"/>
</dbReference>
<dbReference type="GO" id="GO:0006284">
    <property type="term" value="P:base-excision repair"/>
    <property type="evidence" value="ECO:0007669"/>
    <property type="project" value="InterPro"/>
</dbReference>
<dbReference type="HAMAP" id="MF_00527">
    <property type="entry name" value="3MGH"/>
    <property type="match status" value="1"/>
</dbReference>
<evidence type="ECO:0000256" key="5">
    <source>
        <dbReference type="HAMAP-Rule" id="MF_00527"/>
    </source>
</evidence>
<feature type="compositionally biased region" description="Low complexity" evidence="6">
    <location>
        <begin position="171"/>
        <end position="180"/>
    </location>
</feature>
<dbReference type="Pfam" id="PF02245">
    <property type="entry name" value="Pur_DNA_glyco"/>
    <property type="match status" value="1"/>
</dbReference>
<accession>E6S8T6</accession>
<evidence type="ECO:0000313" key="7">
    <source>
        <dbReference type="EMBL" id="ADU48073.1"/>
    </source>
</evidence>
<dbReference type="GO" id="GO:0003677">
    <property type="term" value="F:DNA binding"/>
    <property type="evidence" value="ECO:0007669"/>
    <property type="project" value="InterPro"/>
</dbReference>
<dbReference type="AlphaFoldDB" id="E6S8T6"/>
<dbReference type="CDD" id="cd00540">
    <property type="entry name" value="AAG"/>
    <property type="match status" value="1"/>
</dbReference>
<dbReference type="Gene3D" id="3.10.300.10">
    <property type="entry name" value="Methylpurine-DNA glycosylase (MPG)"/>
    <property type="match status" value="1"/>
</dbReference>
<sequence>MRPRTDASRLPRDFFDRDVHAVARDLLGAHVSHAGVTVRITEVEAYGGVGDPGAHAFRGRTPRNAVLFERPGSLYVYFTYGMHFCSNLVAGPHGQGAAVLLRGAEVVDGEDLARVRRDAPGKPPVPARDLARGPARLAVSLGLSRPHNGLDTVAPDCPVRVTGRHADPDVPVRTGPRVGVTGPGGEGDSYPWRYWLEGEPTVSAYRPGVLRARRTQP</sequence>
<evidence type="ECO:0000256" key="6">
    <source>
        <dbReference type="SAM" id="MobiDB-lite"/>
    </source>
</evidence>
<dbReference type="KEGG" id="ica:Intca_1560"/>
<protein>
    <recommendedName>
        <fullName evidence="5">Putative 3-methyladenine DNA glycosylase</fullName>
        <ecNumber evidence="5">3.2.2.-</ecNumber>
    </recommendedName>
</protein>
<proteinExistence type="inferred from homology"/>
<dbReference type="EC" id="3.2.2.-" evidence="5"/>
<dbReference type="RefSeq" id="WP_013492389.1">
    <property type="nucleotide sequence ID" value="NC_014830.1"/>
</dbReference>
<evidence type="ECO:0000256" key="3">
    <source>
        <dbReference type="ARBA" id="ARBA00022801"/>
    </source>
</evidence>
<comment type="similarity">
    <text evidence="1 5">Belongs to the DNA glycosylase MPG family.</text>
</comment>
<dbReference type="STRING" id="710696.Intca_1560"/>
<feature type="region of interest" description="Disordered" evidence="6">
    <location>
        <begin position="162"/>
        <end position="185"/>
    </location>
</feature>
<dbReference type="HOGENOM" id="CLU_060471_3_0_11"/>
<dbReference type="GO" id="GO:0003905">
    <property type="term" value="F:alkylbase DNA N-glycosylase activity"/>
    <property type="evidence" value="ECO:0007669"/>
    <property type="project" value="InterPro"/>
</dbReference>